<protein>
    <submittedName>
        <fullName evidence="2">Unannotated protein</fullName>
    </submittedName>
</protein>
<keyword evidence="1" id="KW-0472">Membrane</keyword>
<feature type="transmembrane region" description="Helical" evidence="1">
    <location>
        <begin position="411"/>
        <end position="431"/>
    </location>
</feature>
<accession>A0A6J6MN78</accession>
<feature type="transmembrane region" description="Helical" evidence="1">
    <location>
        <begin position="146"/>
        <end position="164"/>
    </location>
</feature>
<feature type="transmembrane region" description="Helical" evidence="1">
    <location>
        <begin position="95"/>
        <end position="114"/>
    </location>
</feature>
<gene>
    <name evidence="2" type="ORF">UFOPK2310_00770</name>
</gene>
<feature type="transmembrane region" description="Helical" evidence="1">
    <location>
        <begin position="193"/>
        <end position="211"/>
    </location>
</feature>
<feature type="transmembrane region" description="Helical" evidence="1">
    <location>
        <begin position="270"/>
        <end position="293"/>
    </location>
</feature>
<sequence length="577" mass="62804">MIQGAVAAARASKLRPVALDATIVAAISIFSAFFSGSRQWVGVNSPDSEFYASLALFGNEVTDRAIDPAYFWTRLGFIAPVRGVISLLGPWAGFALWRFFLVALIVASIYWLILQVSSRKLASVIALFAALNTMVLSYVGNPYLTGTILAATLLFIALATWCTFGTPRINWLPAFISGAIAAWLLMLNPYACFLALSMWVGIRLVGVFVSPTGRWRTLLFDTFAAIAGFAASFITFIALGLILFPGLNWVSTYMYWNGRLDYADFISDPMIWASDIALLVPVSALVIAAISAITTRGNRWAITAVVIALTNIAFTAIYYTFVPGPWLEAPHYVAKLWPGSLAAIGLAAAVLLQRRNFRSLALLVPLAALPLILWSGRWAEVIERPIGALIALLICIGFAVAASITRRSVDLTSTLAVLVALAITAVGMQLLQNGRGLTGIYGQYPFRAAYVDFSGEQIMREKIKAEQWIIDNTSAADTVGIWTDPDHQMAAVAAMQLWGCNNVSTEEELTREEVDSLELSTPTAIAMYAPTREQVDIFWGSIPPWARPSPPECTTVKIPGIGVQDAYVCLTHLRWLG</sequence>
<feature type="transmembrane region" description="Helical" evidence="1">
    <location>
        <begin position="300"/>
        <end position="321"/>
    </location>
</feature>
<feature type="transmembrane region" description="Helical" evidence="1">
    <location>
        <begin position="385"/>
        <end position="404"/>
    </location>
</feature>
<feature type="transmembrane region" description="Helical" evidence="1">
    <location>
        <begin position="171"/>
        <end position="187"/>
    </location>
</feature>
<evidence type="ECO:0000313" key="2">
    <source>
        <dbReference type="EMBL" id="CAB4673843.1"/>
    </source>
</evidence>
<feature type="transmembrane region" description="Helical" evidence="1">
    <location>
        <begin position="223"/>
        <end position="250"/>
    </location>
</feature>
<feature type="transmembrane region" description="Helical" evidence="1">
    <location>
        <begin position="333"/>
        <end position="352"/>
    </location>
</feature>
<dbReference type="EMBL" id="CAEZWW010000080">
    <property type="protein sequence ID" value="CAB4673843.1"/>
    <property type="molecule type" value="Genomic_DNA"/>
</dbReference>
<feature type="transmembrane region" description="Helical" evidence="1">
    <location>
        <begin position="121"/>
        <end position="140"/>
    </location>
</feature>
<feature type="transmembrane region" description="Helical" evidence="1">
    <location>
        <begin position="17"/>
        <end position="36"/>
    </location>
</feature>
<dbReference type="AlphaFoldDB" id="A0A6J6MN78"/>
<proteinExistence type="predicted"/>
<keyword evidence="1" id="KW-1133">Transmembrane helix</keyword>
<reference evidence="2" key="1">
    <citation type="submission" date="2020-05" db="EMBL/GenBank/DDBJ databases">
        <authorList>
            <person name="Chiriac C."/>
            <person name="Salcher M."/>
            <person name="Ghai R."/>
            <person name="Kavagutti S V."/>
        </authorList>
    </citation>
    <scope>NUCLEOTIDE SEQUENCE</scope>
</reference>
<organism evidence="2">
    <name type="scientific">freshwater metagenome</name>
    <dbReference type="NCBI Taxonomy" id="449393"/>
    <lineage>
        <taxon>unclassified sequences</taxon>
        <taxon>metagenomes</taxon>
        <taxon>ecological metagenomes</taxon>
    </lineage>
</organism>
<evidence type="ECO:0000256" key="1">
    <source>
        <dbReference type="SAM" id="Phobius"/>
    </source>
</evidence>
<keyword evidence="1" id="KW-0812">Transmembrane</keyword>
<feature type="transmembrane region" description="Helical" evidence="1">
    <location>
        <begin position="359"/>
        <end position="379"/>
    </location>
</feature>
<name>A0A6J6MN78_9ZZZZ</name>